<name>A0AAW1Y354_RUBAR</name>
<comment type="caution">
    <text evidence="1">The sequence shown here is derived from an EMBL/GenBank/DDBJ whole genome shotgun (WGS) entry which is preliminary data.</text>
</comment>
<evidence type="ECO:0000313" key="2">
    <source>
        <dbReference type="Proteomes" id="UP001457282"/>
    </source>
</evidence>
<accession>A0AAW1Y354</accession>
<reference evidence="1 2" key="1">
    <citation type="journal article" date="2023" name="G3 (Bethesda)">
        <title>A chromosome-length genome assembly and annotation of blackberry (Rubus argutus, cv. 'Hillquist').</title>
        <authorList>
            <person name="Bruna T."/>
            <person name="Aryal R."/>
            <person name="Dudchenko O."/>
            <person name="Sargent D.J."/>
            <person name="Mead D."/>
            <person name="Buti M."/>
            <person name="Cavallini A."/>
            <person name="Hytonen T."/>
            <person name="Andres J."/>
            <person name="Pham M."/>
            <person name="Weisz D."/>
            <person name="Mascagni F."/>
            <person name="Usai G."/>
            <person name="Natali L."/>
            <person name="Bassil N."/>
            <person name="Fernandez G.E."/>
            <person name="Lomsadze A."/>
            <person name="Armour M."/>
            <person name="Olukolu B."/>
            <person name="Poorten T."/>
            <person name="Britton C."/>
            <person name="Davik J."/>
            <person name="Ashrafi H."/>
            <person name="Aiden E.L."/>
            <person name="Borodovsky M."/>
            <person name="Worthington M."/>
        </authorList>
    </citation>
    <scope>NUCLEOTIDE SEQUENCE [LARGE SCALE GENOMIC DNA]</scope>
    <source>
        <strain evidence="1">PI 553951</strain>
    </source>
</reference>
<dbReference type="Proteomes" id="UP001457282">
    <property type="component" value="Unassembled WGS sequence"/>
</dbReference>
<organism evidence="1 2">
    <name type="scientific">Rubus argutus</name>
    <name type="common">Southern blackberry</name>
    <dbReference type="NCBI Taxonomy" id="59490"/>
    <lineage>
        <taxon>Eukaryota</taxon>
        <taxon>Viridiplantae</taxon>
        <taxon>Streptophyta</taxon>
        <taxon>Embryophyta</taxon>
        <taxon>Tracheophyta</taxon>
        <taxon>Spermatophyta</taxon>
        <taxon>Magnoliopsida</taxon>
        <taxon>eudicotyledons</taxon>
        <taxon>Gunneridae</taxon>
        <taxon>Pentapetalae</taxon>
        <taxon>rosids</taxon>
        <taxon>fabids</taxon>
        <taxon>Rosales</taxon>
        <taxon>Rosaceae</taxon>
        <taxon>Rosoideae</taxon>
        <taxon>Rosoideae incertae sedis</taxon>
        <taxon>Rubus</taxon>
    </lineage>
</organism>
<proteinExistence type="predicted"/>
<keyword evidence="2" id="KW-1185">Reference proteome</keyword>
<gene>
    <name evidence="1" type="ORF">M0R45_008582</name>
</gene>
<dbReference type="AlphaFoldDB" id="A0AAW1Y354"/>
<sequence>MWLQHLNFFSLIQNFWDSHQAAGCPMFVLATKLRALNPMLKSGTSMSLETLINRLDGLHRSLSSCVWFGDHPTDPEPNYQIILSLHFKSAFTIDHNILNTRVGGASYS</sequence>
<protein>
    <submittedName>
        <fullName evidence="1">Uncharacterized protein</fullName>
    </submittedName>
</protein>
<dbReference type="EMBL" id="JBEDUW010000002">
    <property type="protein sequence ID" value="KAK9942941.1"/>
    <property type="molecule type" value="Genomic_DNA"/>
</dbReference>
<evidence type="ECO:0000313" key="1">
    <source>
        <dbReference type="EMBL" id="KAK9942941.1"/>
    </source>
</evidence>